<evidence type="ECO:0000313" key="1">
    <source>
        <dbReference type="EMBL" id="NKY88833.1"/>
    </source>
</evidence>
<gene>
    <name evidence="1" type="ORF">HGA07_24860</name>
</gene>
<protein>
    <submittedName>
        <fullName evidence="1">Uncharacterized protein</fullName>
    </submittedName>
</protein>
<dbReference type="RefSeq" id="WP_040721305.1">
    <property type="nucleotide sequence ID" value="NZ_CAWPHS010000029.1"/>
</dbReference>
<comment type="caution">
    <text evidence="1">The sequence shown here is derived from an EMBL/GenBank/DDBJ whole genome shotgun (WGS) entry which is preliminary data.</text>
</comment>
<dbReference type="EMBL" id="JAAXPE010000035">
    <property type="protein sequence ID" value="NKY88833.1"/>
    <property type="molecule type" value="Genomic_DNA"/>
</dbReference>
<dbReference type="Proteomes" id="UP000523447">
    <property type="component" value="Unassembled WGS sequence"/>
</dbReference>
<proteinExistence type="predicted"/>
<sequence>MTDVELDIWIPEGFAALPLTDIDRHVAAVANTAKSLSDSETREMAAGVLPIISILLKGLAQWDVRYCGFGRHVASSGTPVTSCLTVCLYETGGDKLNPRLVLKDLVETRLAAGDDLGSIELVDVDTRPILFSERIRELPSPRFTGSPYDSETASTYQLEAVLPAESGTAVAAVELSTAYIDDGPEFRRMIFDMARSAAFHSDFSNSSALNW</sequence>
<name>A0A7X6M218_9NOCA</name>
<keyword evidence="2" id="KW-1185">Reference proteome</keyword>
<evidence type="ECO:0000313" key="2">
    <source>
        <dbReference type="Proteomes" id="UP000523447"/>
    </source>
</evidence>
<accession>A0A7X6M218</accession>
<dbReference type="AlphaFoldDB" id="A0A7X6M218"/>
<reference evidence="1 2" key="1">
    <citation type="submission" date="2020-04" db="EMBL/GenBank/DDBJ databases">
        <title>MicrobeNet Type strains.</title>
        <authorList>
            <person name="Nicholson A.C."/>
        </authorList>
    </citation>
    <scope>NUCLEOTIDE SEQUENCE [LARGE SCALE GENOMIC DNA]</scope>
    <source>
        <strain evidence="1 2">DSM 44445</strain>
    </source>
</reference>
<organism evidence="1 2">
    <name type="scientific">Nocardia veterana</name>
    <dbReference type="NCBI Taxonomy" id="132249"/>
    <lineage>
        <taxon>Bacteria</taxon>
        <taxon>Bacillati</taxon>
        <taxon>Actinomycetota</taxon>
        <taxon>Actinomycetes</taxon>
        <taxon>Mycobacteriales</taxon>
        <taxon>Nocardiaceae</taxon>
        <taxon>Nocardia</taxon>
    </lineage>
</organism>